<name>A0ABT1NAF5_9FIRM</name>
<keyword evidence="3 10" id="KW-0444">Lipid biosynthesis</keyword>
<evidence type="ECO:0000256" key="6">
    <source>
        <dbReference type="ARBA" id="ARBA00023209"/>
    </source>
</evidence>
<proteinExistence type="inferred from homology"/>
<dbReference type="EMBL" id="JAJEKE010000001">
    <property type="protein sequence ID" value="MCQ1528039.1"/>
    <property type="molecule type" value="Genomic_DNA"/>
</dbReference>
<dbReference type="PANTHER" id="PTHR30100:SF1">
    <property type="entry name" value="PHOSPHATE ACYLTRANSFERASE"/>
    <property type="match status" value="1"/>
</dbReference>
<comment type="subunit">
    <text evidence="9 10">Homodimer. Probably interacts with PlsY.</text>
</comment>
<keyword evidence="2 10" id="KW-0963">Cytoplasm</keyword>
<dbReference type="Proteomes" id="UP001651880">
    <property type="component" value="Unassembled WGS sequence"/>
</dbReference>
<dbReference type="Pfam" id="PF02504">
    <property type="entry name" value="FA_synthesis"/>
    <property type="match status" value="1"/>
</dbReference>
<comment type="caution">
    <text evidence="11">The sequence shown here is derived from an EMBL/GenBank/DDBJ whole genome shotgun (WGS) entry which is preliminary data.</text>
</comment>
<dbReference type="InterPro" id="IPR012281">
    <property type="entry name" value="Phospholipid_synth_PlsX-like"/>
</dbReference>
<reference evidence="11 12" key="1">
    <citation type="submission" date="2021-10" db="EMBL/GenBank/DDBJ databases">
        <title>Lutispora strain m25 sp. nov., a thermophilic, non-spore-forming bacterium isolated from a lab-scale methanogenic bioreactor digesting anaerobic sludge.</title>
        <authorList>
            <person name="El Houari A."/>
            <person name="Mcdonald J."/>
        </authorList>
    </citation>
    <scope>NUCLEOTIDE SEQUENCE [LARGE SCALE GENOMIC DNA]</scope>
    <source>
        <strain evidence="12">m25</strain>
    </source>
</reference>
<evidence type="ECO:0000313" key="12">
    <source>
        <dbReference type="Proteomes" id="UP001651880"/>
    </source>
</evidence>
<dbReference type="EC" id="2.3.1.274" evidence="8 10"/>
<comment type="pathway">
    <text evidence="10">Lipid metabolism; phospholipid metabolism.</text>
</comment>
<keyword evidence="5 10" id="KW-0443">Lipid metabolism</keyword>
<accession>A0ABT1NAF5</accession>
<sequence length="335" mass="36342">MKIAIDAMGGDNAPKAVVEGCIDAANEYEIEIYLVGIKNEIERYLDGVTTKKGKIHILHAEEIITNEDAPVQGIKQKKDSSMVVGLKMVKDEQCHAFLSAGNTGAFLAGSLLKVGRIKGIDRPALAPLLPTVKGGCMLIDAGANMDCKPKNLIQFAIMGSIYMEKVEGISSPRVGLLNVGAEETKGNELTKQSFELLKKSNLNFIGNIEARDIYSGICDVCVCDGFAGNVVLKNTEGLASTIMTLLKEELMKTTISKFGALLLKNSFRSFKKRFDYKEYGGAPFLGINGIMIKAHGSSDGRAIKNAIRQAKLLYDNNCIERIITDLKDTGVNDIE</sequence>
<keyword evidence="6 10" id="KW-0594">Phospholipid biosynthesis</keyword>
<dbReference type="PANTHER" id="PTHR30100">
    <property type="entry name" value="FATTY ACID/PHOSPHOLIPID SYNTHESIS PROTEIN PLSX"/>
    <property type="match status" value="1"/>
</dbReference>
<dbReference type="PIRSF" id="PIRSF002465">
    <property type="entry name" value="Phsphlp_syn_PlsX"/>
    <property type="match status" value="1"/>
</dbReference>
<evidence type="ECO:0000256" key="10">
    <source>
        <dbReference type="HAMAP-Rule" id="MF_00019"/>
    </source>
</evidence>
<keyword evidence="7 10" id="KW-1208">Phospholipid metabolism</keyword>
<organism evidence="11 12">
    <name type="scientific">Lutispora saccharofermentans</name>
    <dbReference type="NCBI Taxonomy" id="3024236"/>
    <lineage>
        <taxon>Bacteria</taxon>
        <taxon>Bacillati</taxon>
        <taxon>Bacillota</taxon>
        <taxon>Clostridia</taxon>
        <taxon>Lutisporales</taxon>
        <taxon>Lutisporaceae</taxon>
        <taxon>Lutispora</taxon>
    </lineage>
</organism>
<dbReference type="GO" id="GO:0043811">
    <property type="term" value="F:phosphate:acyl-[acyl carrier protein] acyltransferase activity"/>
    <property type="evidence" value="ECO:0007669"/>
    <property type="project" value="UniProtKB-EC"/>
</dbReference>
<dbReference type="InterPro" id="IPR003664">
    <property type="entry name" value="FA_synthesis"/>
</dbReference>
<dbReference type="HAMAP" id="MF_00019">
    <property type="entry name" value="PlsX"/>
    <property type="match status" value="1"/>
</dbReference>
<evidence type="ECO:0000256" key="3">
    <source>
        <dbReference type="ARBA" id="ARBA00022516"/>
    </source>
</evidence>
<keyword evidence="11" id="KW-0012">Acyltransferase</keyword>
<dbReference type="RefSeq" id="WP_255225550.1">
    <property type="nucleotide sequence ID" value="NZ_JAJEKE010000001.1"/>
</dbReference>
<gene>
    <name evidence="10 11" type="primary">plsX</name>
    <name evidence="11" type="ORF">LJD61_00540</name>
</gene>
<dbReference type="Gene3D" id="3.40.718.10">
    <property type="entry name" value="Isopropylmalate Dehydrogenase"/>
    <property type="match status" value="1"/>
</dbReference>
<dbReference type="SUPFAM" id="SSF53659">
    <property type="entry name" value="Isocitrate/Isopropylmalate dehydrogenase-like"/>
    <property type="match status" value="1"/>
</dbReference>
<comment type="similarity">
    <text evidence="10">Belongs to the PlsX family.</text>
</comment>
<comment type="function">
    <text evidence="10">Catalyzes the reversible formation of acyl-phosphate (acyl-PO(4)) from acyl-[acyl-carrier-protein] (acyl-ACP). This enzyme utilizes acyl-ACP as fatty acyl donor, but not acyl-CoA.</text>
</comment>
<evidence type="ECO:0000256" key="5">
    <source>
        <dbReference type="ARBA" id="ARBA00023098"/>
    </source>
</evidence>
<keyword evidence="4 10" id="KW-0808">Transferase</keyword>
<evidence type="ECO:0000256" key="7">
    <source>
        <dbReference type="ARBA" id="ARBA00023264"/>
    </source>
</evidence>
<comment type="subcellular location">
    <subcellularLocation>
        <location evidence="10">Cytoplasm</location>
    </subcellularLocation>
    <text evidence="10">Associated with the membrane possibly through PlsY.</text>
</comment>
<evidence type="ECO:0000256" key="8">
    <source>
        <dbReference type="ARBA" id="ARBA00024069"/>
    </source>
</evidence>
<evidence type="ECO:0000313" key="11">
    <source>
        <dbReference type="EMBL" id="MCQ1528039.1"/>
    </source>
</evidence>
<evidence type="ECO:0000256" key="2">
    <source>
        <dbReference type="ARBA" id="ARBA00022490"/>
    </source>
</evidence>
<dbReference type="NCBIfam" id="TIGR00182">
    <property type="entry name" value="plsX"/>
    <property type="match status" value="1"/>
</dbReference>
<evidence type="ECO:0000256" key="4">
    <source>
        <dbReference type="ARBA" id="ARBA00022679"/>
    </source>
</evidence>
<evidence type="ECO:0000256" key="9">
    <source>
        <dbReference type="ARBA" id="ARBA00046608"/>
    </source>
</evidence>
<evidence type="ECO:0000256" key="1">
    <source>
        <dbReference type="ARBA" id="ARBA00001232"/>
    </source>
</evidence>
<keyword evidence="12" id="KW-1185">Reference proteome</keyword>
<protein>
    <recommendedName>
        <fullName evidence="8 10">Phosphate acyltransferase</fullName>
        <ecNumber evidence="8 10">2.3.1.274</ecNumber>
    </recommendedName>
    <alternativeName>
        <fullName evidence="10">Acyl-ACP phosphotransacylase</fullName>
    </alternativeName>
    <alternativeName>
        <fullName evidence="10">Acyl-[acyl-carrier-protein]--phosphate acyltransferase</fullName>
    </alternativeName>
    <alternativeName>
        <fullName evidence="10">Phosphate-acyl-ACP acyltransferase</fullName>
    </alternativeName>
</protein>
<comment type="catalytic activity">
    <reaction evidence="1 10">
        <text>a fatty acyl-[ACP] + phosphate = an acyl phosphate + holo-[ACP]</text>
        <dbReference type="Rhea" id="RHEA:42292"/>
        <dbReference type="Rhea" id="RHEA-COMP:9685"/>
        <dbReference type="Rhea" id="RHEA-COMP:14125"/>
        <dbReference type="ChEBI" id="CHEBI:43474"/>
        <dbReference type="ChEBI" id="CHEBI:59918"/>
        <dbReference type="ChEBI" id="CHEBI:64479"/>
        <dbReference type="ChEBI" id="CHEBI:138651"/>
        <dbReference type="EC" id="2.3.1.274"/>
    </reaction>
</comment>